<feature type="region of interest" description="Disordered" evidence="1">
    <location>
        <begin position="151"/>
        <end position="184"/>
    </location>
</feature>
<reference evidence="2 3" key="1">
    <citation type="journal article" date="2008" name="Science">
        <title>The Physcomitrella genome reveals evolutionary insights into the conquest of land by plants.</title>
        <authorList>
            <person name="Rensing S."/>
            <person name="Lang D."/>
            <person name="Zimmer A."/>
            <person name="Terry A."/>
            <person name="Salamov A."/>
            <person name="Shapiro H."/>
            <person name="Nishiyama T."/>
            <person name="Perroud P.-F."/>
            <person name="Lindquist E."/>
            <person name="Kamisugi Y."/>
            <person name="Tanahashi T."/>
            <person name="Sakakibara K."/>
            <person name="Fujita T."/>
            <person name="Oishi K."/>
            <person name="Shin-I T."/>
            <person name="Kuroki Y."/>
            <person name="Toyoda A."/>
            <person name="Suzuki Y."/>
            <person name="Hashimoto A."/>
            <person name="Yamaguchi K."/>
            <person name="Sugano A."/>
            <person name="Kohara Y."/>
            <person name="Fujiyama A."/>
            <person name="Anterola A."/>
            <person name="Aoki S."/>
            <person name="Ashton N."/>
            <person name="Barbazuk W.B."/>
            <person name="Barker E."/>
            <person name="Bennetzen J."/>
            <person name="Bezanilla M."/>
            <person name="Blankenship R."/>
            <person name="Cho S.H."/>
            <person name="Dutcher S."/>
            <person name="Estelle M."/>
            <person name="Fawcett J.A."/>
            <person name="Gundlach H."/>
            <person name="Hanada K."/>
            <person name="Heyl A."/>
            <person name="Hicks K.A."/>
            <person name="Hugh J."/>
            <person name="Lohr M."/>
            <person name="Mayer K."/>
            <person name="Melkozernov A."/>
            <person name="Murata T."/>
            <person name="Nelson D."/>
            <person name="Pils B."/>
            <person name="Prigge M."/>
            <person name="Reiss B."/>
            <person name="Renner T."/>
            <person name="Rombauts S."/>
            <person name="Rushton P."/>
            <person name="Sanderfoot A."/>
            <person name="Schween G."/>
            <person name="Shiu S.-H."/>
            <person name="Stueber K."/>
            <person name="Theodoulou F.L."/>
            <person name="Tu H."/>
            <person name="Van de Peer Y."/>
            <person name="Verrier P.J."/>
            <person name="Waters E."/>
            <person name="Wood A."/>
            <person name="Yang L."/>
            <person name="Cove D."/>
            <person name="Cuming A."/>
            <person name="Hasebe M."/>
            <person name="Lucas S."/>
            <person name="Mishler D.B."/>
            <person name="Reski R."/>
            <person name="Grigoriev I."/>
            <person name="Quatrano R.S."/>
            <person name="Boore J.L."/>
        </authorList>
    </citation>
    <scope>NUCLEOTIDE SEQUENCE [LARGE SCALE GENOMIC DNA]</scope>
    <source>
        <strain evidence="2 3">cv. Gransden 2004</strain>
    </source>
</reference>
<proteinExistence type="predicted"/>
<dbReference type="GeneID" id="112272824"/>
<evidence type="ECO:0000313" key="3">
    <source>
        <dbReference type="Proteomes" id="UP000006727"/>
    </source>
</evidence>
<sequence length="745" mass="80480">MFGMGGVVVDDGGACSSGGDGCVREGVAEDQQARGAAQNASCLSEEKRVKSELSSPGPATPMQAAPLPQQKPRESNKTCPIISNTGATHASQPAKAESEPKLAARPLNSSTSTQDVVLSLNENHISSNPSNPCSISEPQILQNSPLSALHRRVGHPSFPRGPATSRTSTKPSSKDESQLHLASKATQDEIGLSCSVITERASSDPSATLIDHLSSNCMAESYKYSLDSSLSLGSKPLLMLGSRERTLEDVGRAWEVGVGSARQSKLTCSVINPNEATVTLQFPQGKTFRTQGETFAVDRSRDWKGKHLQESFGFYQDGIPHDGKMDGNVEQVQGHSTALSMEHGANPSSNSSHGRFKKRVKREVVDTGLASLNAREQAWGIEDEQDCRRSVMFENNHVNSRQNWNEPTCSHPPSSSEKAFEKGFAKVSNGPIAEQKTVVVKKTPKRVHNSDPSAMFTGSEVLILDDCLRSPRSIPHHILMPVNKPADLANSMSRQRARKSQNLVCSREPALDYCQGIQNGWNIQQSQLESRLDTVSASSLTSTSKHSLSTGEPSLPLTLNFSPKPHRPVVPASRTSTGIPSTEEEWGKSLALCGPGAESPDEVECSVVEPKPMSAKDRFVQLQLFLKKCDDDDQSYLLDALRQLSAAARSSCAVELEQRALRLSIEEGKEMARLKSLNVMGQKTNTKAQNEIGCTSQGPRVPSFITAVDYPYQQLLPNMKSPAQVQVPMSGSGAPSAYTETCYSA</sequence>
<keyword evidence="3" id="KW-1185">Reference proteome</keyword>
<dbReference type="PANTHER" id="PTHR34555">
    <property type="entry name" value="INTEGRAL MEMBRANE HEMOLYSIN-III-LIKE PROTEIN"/>
    <property type="match status" value="1"/>
</dbReference>
<reference evidence="2 3" key="2">
    <citation type="journal article" date="2018" name="Plant J.">
        <title>The Physcomitrella patens chromosome-scale assembly reveals moss genome structure and evolution.</title>
        <authorList>
            <person name="Lang D."/>
            <person name="Ullrich K.K."/>
            <person name="Murat F."/>
            <person name="Fuchs J."/>
            <person name="Jenkins J."/>
            <person name="Haas F.B."/>
            <person name="Piednoel M."/>
            <person name="Gundlach H."/>
            <person name="Van Bel M."/>
            <person name="Meyberg R."/>
            <person name="Vives C."/>
            <person name="Morata J."/>
            <person name="Symeonidi A."/>
            <person name="Hiss M."/>
            <person name="Muchero W."/>
            <person name="Kamisugi Y."/>
            <person name="Saleh O."/>
            <person name="Blanc G."/>
            <person name="Decker E.L."/>
            <person name="van Gessel N."/>
            <person name="Grimwood J."/>
            <person name="Hayes R.D."/>
            <person name="Graham S.W."/>
            <person name="Gunter L.E."/>
            <person name="McDaniel S.F."/>
            <person name="Hoernstein S.N.W."/>
            <person name="Larsson A."/>
            <person name="Li F.W."/>
            <person name="Perroud P.F."/>
            <person name="Phillips J."/>
            <person name="Ranjan P."/>
            <person name="Rokshar D.S."/>
            <person name="Rothfels C.J."/>
            <person name="Schneider L."/>
            <person name="Shu S."/>
            <person name="Stevenson D.W."/>
            <person name="Thummler F."/>
            <person name="Tillich M."/>
            <person name="Villarreal Aguilar J.C."/>
            <person name="Widiez T."/>
            <person name="Wong G.K."/>
            <person name="Wymore A."/>
            <person name="Zhang Y."/>
            <person name="Zimmer A.D."/>
            <person name="Quatrano R.S."/>
            <person name="Mayer K.F.X."/>
            <person name="Goodstein D."/>
            <person name="Casacuberta J.M."/>
            <person name="Vandepoele K."/>
            <person name="Reski R."/>
            <person name="Cuming A.C."/>
            <person name="Tuskan G.A."/>
            <person name="Maumus F."/>
            <person name="Salse J."/>
            <person name="Schmutz J."/>
            <person name="Rensing S.A."/>
        </authorList>
    </citation>
    <scope>NUCLEOTIDE SEQUENCE [LARGE SCALE GENOMIC DNA]</scope>
    <source>
        <strain evidence="2 3">cv. Gransden 2004</strain>
    </source>
</reference>
<dbReference type="AlphaFoldDB" id="A0A7I4BQB6"/>
<evidence type="ECO:0000313" key="2">
    <source>
        <dbReference type="EnsemblPlants" id="Pp3c19_6980V3.3"/>
    </source>
</evidence>
<dbReference type="Gramene" id="Pp3c19_6980V3.3">
    <property type="protein sequence ID" value="Pp3c19_6980V3.3"/>
    <property type="gene ID" value="Pp3c19_6980"/>
</dbReference>
<feature type="region of interest" description="Disordered" evidence="1">
    <location>
        <begin position="542"/>
        <end position="581"/>
    </location>
</feature>
<protein>
    <submittedName>
        <fullName evidence="2">Uncharacterized protein</fullName>
    </submittedName>
</protein>
<gene>
    <name evidence="2" type="primary">LOC112272824</name>
</gene>
<dbReference type="PANTHER" id="PTHR34555:SF1">
    <property type="entry name" value="INTEGRAL MEMBRANE HEMOLYSIN-III-LIKE PROTEIN"/>
    <property type="match status" value="1"/>
</dbReference>
<dbReference type="Proteomes" id="UP000006727">
    <property type="component" value="Chromosome 19"/>
</dbReference>
<reference evidence="2" key="3">
    <citation type="submission" date="2020-12" db="UniProtKB">
        <authorList>
            <consortium name="EnsemblPlants"/>
        </authorList>
    </citation>
    <scope>IDENTIFICATION</scope>
</reference>
<dbReference type="EMBL" id="ABEU02000019">
    <property type="status" value="NOT_ANNOTATED_CDS"/>
    <property type="molecule type" value="Genomic_DNA"/>
</dbReference>
<dbReference type="EnsemblPlants" id="Pp3c19_6980V3.3">
    <property type="protein sequence ID" value="Pp3c19_6980V3.3"/>
    <property type="gene ID" value="Pp3c19_6980"/>
</dbReference>
<evidence type="ECO:0000256" key="1">
    <source>
        <dbReference type="SAM" id="MobiDB-lite"/>
    </source>
</evidence>
<name>A0A7I4BQB6_PHYPA</name>
<feature type="compositionally biased region" description="Polar residues" evidence="1">
    <location>
        <begin position="77"/>
        <end position="91"/>
    </location>
</feature>
<accession>A0A7I4BQB6</accession>
<organism evidence="2 3">
    <name type="scientific">Physcomitrium patens</name>
    <name type="common">Spreading-leaved earth moss</name>
    <name type="synonym">Physcomitrella patens</name>
    <dbReference type="NCBI Taxonomy" id="3218"/>
    <lineage>
        <taxon>Eukaryota</taxon>
        <taxon>Viridiplantae</taxon>
        <taxon>Streptophyta</taxon>
        <taxon>Embryophyta</taxon>
        <taxon>Bryophyta</taxon>
        <taxon>Bryophytina</taxon>
        <taxon>Bryopsida</taxon>
        <taxon>Funariidae</taxon>
        <taxon>Funariales</taxon>
        <taxon>Funariaceae</taxon>
        <taxon>Physcomitrium</taxon>
    </lineage>
</organism>
<feature type="region of interest" description="Disordered" evidence="1">
    <location>
        <begin position="1"/>
        <end position="110"/>
    </location>
</feature>
<dbReference type="RefSeq" id="XP_024356735.1">
    <property type="nucleotide sequence ID" value="XM_024500967.2"/>
</dbReference>